<sequence length="138" mass="14912">MYRYLDRGVGRLDEPERFLLTAMRTWVGAARAGRCCCHALHAGFARRGIAEALPDFNMLMATLDQESLGQVRFGSAGSARTTDDEARLLALFATAQEGPIGRLKRVAAGLVAEDAVARLAQAADFVATAMTDTKVQRP</sequence>
<organism evidence="1">
    <name type="scientific">hydrothermal vent metagenome</name>
    <dbReference type="NCBI Taxonomy" id="652676"/>
    <lineage>
        <taxon>unclassified sequences</taxon>
        <taxon>metagenomes</taxon>
        <taxon>ecological metagenomes</taxon>
    </lineage>
</organism>
<name>A0A160TJE1_9ZZZZ</name>
<gene>
    <name evidence="1" type="ORF">MGWOODY_Smn314</name>
</gene>
<reference evidence="1" key="1">
    <citation type="submission" date="2015-10" db="EMBL/GenBank/DDBJ databases">
        <authorList>
            <person name="Gilbert D.G."/>
        </authorList>
    </citation>
    <scope>NUCLEOTIDE SEQUENCE</scope>
</reference>
<accession>A0A160TJE1</accession>
<protein>
    <submittedName>
        <fullName evidence="1">Uncharacterized protein</fullName>
    </submittedName>
</protein>
<proteinExistence type="predicted"/>
<evidence type="ECO:0000313" key="1">
    <source>
        <dbReference type="EMBL" id="CUS44368.1"/>
    </source>
</evidence>
<dbReference type="EMBL" id="CZQE01000142">
    <property type="protein sequence ID" value="CUS44368.1"/>
    <property type="molecule type" value="Genomic_DNA"/>
</dbReference>
<dbReference type="AlphaFoldDB" id="A0A160TJE1"/>